<sequence>MPTADTSQNVLVFDISRHSGNSGNSGNQRATAEVPA</sequence>
<name>A0A1C3PBE2_9ACTN</name>
<dbReference type="AlphaFoldDB" id="A0A1C3PBE2"/>
<evidence type="ECO:0000256" key="1">
    <source>
        <dbReference type="SAM" id="MobiDB-lite"/>
    </source>
</evidence>
<evidence type="ECO:0000313" key="3">
    <source>
        <dbReference type="Proteomes" id="UP000199013"/>
    </source>
</evidence>
<keyword evidence="3" id="KW-1185">Reference proteome</keyword>
<protein>
    <submittedName>
        <fullName evidence="2">Uncharacterized protein</fullName>
    </submittedName>
</protein>
<organism evidence="2 3">
    <name type="scientific">Candidatus Protofrankia californiensis</name>
    <dbReference type="NCBI Taxonomy" id="1839754"/>
    <lineage>
        <taxon>Bacteria</taxon>
        <taxon>Bacillati</taxon>
        <taxon>Actinomycetota</taxon>
        <taxon>Actinomycetes</taxon>
        <taxon>Frankiales</taxon>
        <taxon>Frankiaceae</taxon>
        <taxon>Protofrankia</taxon>
    </lineage>
</organism>
<feature type="region of interest" description="Disordered" evidence="1">
    <location>
        <begin position="15"/>
        <end position="36"/>
    </location>
</feature>
<evidence type="ECO:0000313" key="2">
    <source>
        <dbReference type="EMBL" id="SBW27141.1"/>
    </source>
</evidence>
<gene>
    <name evidence="2" type="ORF">FDG2_5191</name>
</gene>
<proteinExistence type="predicted"/>
<dbReference type="EMBL" id="FLUV01002178">
    <property type="protein sequence ID" value="SBW27141.1"/>
    <property type="molecule type" value="Genomic_DNA"/>
</dbReference>
<accession>A0A1C3PBE2</accession>
<dbReference type="Proteomes" id="UP000199013">
    <property type="component" value="Unassembled WGS sequence"/>
</dbReference>
<reference evidence="3" key="1">
    <citation type="submission" date="2016-02" db="EMBL/GenBank/DDBJ databases">
        <authorList>
            <person name="Wibberg D."/>
        </authorList>
    </citation>
    <scope>NUCLEOTIDE SEQUENCE [LARGE SCALE GENOMIC DNA]</scope>
</reference>